<feature type="transmembrane region" description="Helical" evidence="3">
    <location>
        <begin position="66"/>
        <end position="93"/>
    </location>
</feature>
<accession>A0A125MGG0</accession>
<dbReference type="STRING" id="46506.AA415_00543"/>
<evidence type="ECO:0000313" key="6">
    <source>
        <dbReference type="Proteomes" id="UP000056419"/>
    </source>
</evidence>
<dbReference type="InterPro" id="IPR004843">
    <property type="entry name" value="Calcineurin-like_PHP"/>
</dbReference>
<keyword evidence="3" id="KW-0472">Membrane</keyword>
<name>A0A125MGG0_BACSE</name>
<feature type="transmembrane region" description="Helical" evidence="3">
    <location>
        <begin position="36"/>
        <end position="54"/>
    </location>
</feature>
<feature type="transmembrane region" description="Helical" evidence="3">
    <location>
        <begin position="124"/>
        <end position="144"/>
    </location>
</feature>
<dbReference type="PANTHER" id="PTHR31302">
    <property type="entry name" value="TRANSMEMBRANE PROTEIN WITH METALLOPHOSPHOESTERASE DOMAIN-RELATED"/>
    <property type="match status" value="1"/>
</dbReference>
<dbReference type="Gene3D" id="3.60.21.10">
    <property type="match status" value="1"/>
</dbReference>
<keyword evidence="3" id="KW-1133">Transmembrane helix</keyword>
<dbReference type="GO" id="GO:0016020">
    <property type="term" value="C:membrane"/>
    <property type="evidence" value="ECO:0007669"/>
    <property type="project" value="GOC"/>
</dbReference>
<proteinExistence type="predicted"/>
<feature type="transmembrane region" description="Helical" evidence="3">
    <location>
        <begin position="6"/>
        <end position="24"/>
    </location>
</feature>
<dbReference type="PANTHER" id="PTHR31302:SF31">
    <property type="entry name" value="PHOSPHODIESTERASE YAEI"/>
    <property type="match status" value="1"/>
</dbReference>
<gene>
    <name evidence="5" type="ORF">AA415_00543</name>
</gene>
<sequence>MHRITLILILCLLLPDMYIYLVYIVKRTRNILWRSVYWLPTVVLVAIYMYYIYMTGDNALSRHPQGIGRLAVAVMLFAVPKTVFMLCSLFGILMRGISRLLSFIIFHTPFRNPRFPFVAHRLPYTLLGLILGIIGFANILYGAIAGITRFEVKNVEYRSPNIPKGFDGYRILQLSDIHIGSWLGNPEAIRRLVTLVNEQQADLIVFTGDLVNQQSHELDGFKETLSLLHAPDGVYSILGNHDYGTYYRWHNRKEEAANLEYLIGQQKDMGWKMLNNEHCILYHQGDSIALIGVENDGEPPFSQFADLSKAMQGTEGMFRILLSHNPTHWRREVLPDSDIELTLSGHTHAMQMEIFGHSLSSLIYPEWSGMYYEGKRALYVNVGIGYVGLPFRFGAWPEVTVIKLVSEKE</sequence>
<comment type="caution">
    <text evidence="5">The sequence shown here is derived from an EMBL/GenBank/DDBJ whole genome shotgun (WGS) entry which is preliminary data.</text>
</comment>
<dbReference type="InterPro" id="IPR051158">
    <property type="entry name" value="Metallophosphoesterase_sf"/>
</dbReference>
<feature type="domain" description="Calcineurin-like phosphoesterase" evidence="4">
    <location>
        <begin position="170"/>
        <end position="349"/>
    </location>
</feature>
<dbReference type="EMBL" id="LRGC01000002">
    <property type="protein sequence ID" value="KWR57087.1"/>
    <property type="molecule type" value="Genomic_DNA"/>
</dbReference>
<dbReference type="GO" id="GO:0009245">
    <property type="term" value="P:lipid A biosynthetic process"/>
    <property type="evidence" value="ECO:0007669"/>
    <property type="project" value="TreeGrafter"/>
</dbReference>
<dbReference type="Pfam" id="PF00149">
    <property type="entry name" value="Metallophos"/>
    <property type="match status" value="1"/>
</dbReference>
<dbReference type="CDD" id="cd07385">
    <property type="entry name" value="MPP_YkuE_C"/>
    <property type="match status" value="1"/>
</dbReference>
<dbReference type="Proteomes" id="UP000056419">
    <property type="component" value="Unassembled WGS sequence"/>
</dbReference>
<dbReference type="EC" id="3.1.-.-" evidence="5"/>
<dbReference type="AlphaFoldDB" id="A0A125MGG0"/>
<dbReference type="InterPro" id="IPR029052">
    <property type="entry name" value="Metallo-depent_PP-like"/>
</dbReference>
<keyword evidence="6" id="KW-1185">Reference proteome</keyword>
<dbReference type="GO" id="GO:0008758">
    <property type="term" value="F:UDP-2,3-diacylglucosamine hydrolase activity"/>
    <property type="evidence" value="ECO:0007669"/>
    <property type="project" value="TreeGrafter"/>
</dbReference>
<protein>
    <submittedName>
        <fullName evidence="5">Putative metallophosphoesterase</fullName>
        <ecNumber evidence="5">3.1.-.-</ecNumber>
    </submittedName>
</protein>
<dbReference type="PATRIC" id="fig|46506.5.peg.586"/>
<keyword evidence="3" id="KW-0812">Transmembrane</keyword>
<dbReference type="SUPFAM" id="SSF56300">
    <property type="entry name" value="Metallo-dependent phosphatases"/>
    <property type="match status" value="1"/>
</dbReference>
<dbReference type="GO" id="GO:0046872">
    <property type="term" value="F:metal ion binding"/>
    <property type="evidence" value="ECO:0007669"/>
    <property type="project" value="UniProtKB-KW"/>
</dbReference>
<keyword evidence="1" id="KW-0479">Metal-binding</keyword>
<evidence type="ECO:0000256" key="1">
    <source>
        <dbReference type="ARBA" id="ARBA00022723"/>
    </source>
</evidence>
<evidence type="ECO:0000313" key="5">
    <source>
        <dbReference type="EMBL" id="KWR57087.1"/>
    </source>
</evidence>
<dbReference type="RefSeq" id="WP_022103641.1">
    <property type="nucleotide sequence ID" value="NZ_JAHOJC010000010.1"/>
</dbReference>
<organism evidence="5 6">
    <name type="scientific">Bacteroides stercoris</name>
    <dbReference type="NCBI Taxonomy" id="46506"/>
    <lineage>
        <taxon>Bacteria</taxon>
        <taxon>Pseudomonadati</taxon>
        <taxon>Bacteroidota</taxon>
        <taxon>Bacteroidia</taxon>
        <taxon>Bacteroidales</taxon>
        <taxon>Bacteroidaceae</taxon>
        <taxon>Bacteroides</taxon>
    </lineage>
</organism>
<keyword evidence="2 5" id="KW-0378">Hydrolase</keyword>
<evidence type="ECO:0000259" key="4">
    <source>
        <dbReference type="Pfam" id="PF00149"/>
    </source>
</evidence>
<reference evidence="5 6" key="1">
    <citation type="journal article" date="2016" name="BMC Genomics">
        <title>Type VI secretion systems of human gut Bacteroidales segregate into three genetic architectures, two of which are contained on mobile genetic elements.</title>
        <authorList>
            <person name="Coyne M.J."/>
            <person name="Roelofs K.G."/>
            <person name="Comstock L.E."/>
        </authorList>
    </citation>
    <scope>NUCLEOTIDE SEQUENCE [LARGE SCALE GENOMIC DNA]</scope>
    <source>
        <strain evidence="5 6">CL09T03C01</strain>
    </source>
</reference>
<evidence type="ECO:0000256" key="3">
    <source>
        <dbReference type="SAM" id="Phobius"/>
    </source>
</evidence>
<evidence type="ECO:0000256" key="2">
    <source>
        <dbReference type="ARBA" id="ARBA00022801"/>
    </source>
</evidence>